<dbReference type="PROSITE" id="PS00678">
    <property type="entry name" value="WD_REPEATS_1"/>
    <property type="match status" value="1"/>
</dbReference>
<dbReference type="InterPro" id="IPR019775">
    <property type="entry name" value="WD40_repeat_CS"/>
</dbReference>
<gene>
    <name evidence="6" type="ORF">MSP1404_LOCUS183</name>
    <name evidence="7" type="ORF">MSP1404_LOCUS184</name>
</gene>
<feature type="repeat" description="WD" evidence="5">
    <location>
        <begin position="235"/>
        <end position="255"/>
    </location>
</feature>
<dbReference type="Gene3D" id="2.130.10.10">
    <property type="entry name" value="YVTN repeat-like/Quinoprotein amine dehydrogenase"/>
    <property type="match status" value="2"/>
</dbReference>
<evidence type="ECO:0000256" key="1">
    <source>
        <dbReference type="ARBA" id="ARBA00004324"/>
    </source>
</evidence>
<evidence type="ECO:0000256" key="4">
    <source>
        <dbReference type="ARBA" id="ARBA00026184"/>
    </source>
</evidence>
<dbReference type="PANTHER" id="PTHR22848">
    <property type="entry name" value="WD40 REPEAT PROTEIN"/>
    <property type="match status" value="1"/>
</dbReference>
<feature type="repeat" description="WD" evidence="5">
    <location>
        <begin position="310"/>
        <end position="351"/>
    </location>
</feature>
<evidence type="ECO:0000256" key="5">
    <source>
        <dbReference type="PROSITE-ProRule" id="PRU00221"/>
    </source>
</evidence>
<comment type="subcellular location">
    <subcellularLocation>
        <location evidence="1">Nucleus speckle</location>
    </subcellularLocation>
</comment>
<dbReference type="SUPFAM" id="SSF50978">
    <property type="entry name" value="WD40 repeat-like"/>
    <property type="match status" value="1"/>
</dbReference>
<dbReference type="Pfam" id="PF00400">
    <property type="entry name" value="WD40"/>
    <property type="match status" value="5"/>
</dbReference>
<evidence type="ECO:0000313" key="7">
    <source>
        <dbReference type="EMBL" id="CAD8575379.1"/>
    </source>
</evidence>
<feature type="repeat" description="WD" evidence="5">
    <location>
        <begin position="267"/>
        <end position="308"/>
    </location>
</feature>
<dbReference type="GO" id="GO:0016607">
    <property type="term" value="C:nuclear speck"/>
    <property type="evidence" value="ECO:0007669"/>
    <property type="project" value="UniProtKB-SubCell"/>
</dbReference>
<sequence length="530" mass="57852">MGSLRHSTGDDTGNTVSLDAVDVTRWMLQFFKENNLPRSYAALEGESQASLNSLENSSDLANYLMNGRWDVVLPEVTCLKMPKDKLQDLYVDVIMDLVELCELDAARTLMYKSDTMSRLRLENPKRVSRLERFICGLSSTSTEALKFPGGSRGQRRLKVAQDLSSEIDCSSPSRMLVMLGQSFTLSHQVGFPSTTSSLKSLPGILETRSAEDFFPFVEHRIISLGKKSSPLCMCFSPDGFLIAVGFADGFVELWDWDGGIIHTSKGLMFHDARVLALEFSLNGDMLASACQRGKIKVWKVDSGQILRNFDCAHSRGITSVAFSPNSNHILSASTDATLRIHGLKSGRIIRDLRGHAGCVNTACFLADGARVLSASSDGTVRLWNAKSSDTIATFSPVNSGSASRLKTTVISALPLRDSQHCLVCTSSGNVDLMTLTGILIRSYCAESQGKNFIAFAPSHRARHVHALTEEGNICSFDASSGKLENVLRTQDVEVNDFCHHPFSNVLATISSSGTLRVWKTSRDIGADGNV</sequence>
<accession>A0A6U2AT66</accession>
<reference evidence="7" key="1">
    <citation type="submission" date="2021-01" db="EMBL/GenBank/DDBJ databases">
        <authorList>
            <person name="Corre E."/>
            <person name="Pelletier E."/>
            <person name="Niang G."/>
            <person name="Scheremetjew M."/>
            <person name="Finn R."/>
            <person name="Kale V."/>
            <person name="Holt S."/>
            <person name="Cochrane G."/>
            <person name="Meng A."/>
            <person name="Brown T."/>
            <person name="Cohen L."/>
        </authorList>
    </citation>
    <scope>NUCLEOTIDE SEQUENCE</scope>
    <source>
        <strain evidence="7">CCMP494</strain>
    </source>
</reference>
<dbReference type="EMBL" id="HBEV01000223">
    <property type="protein sequence ID" value="CAD8575379.1"/>
    <property type="molecule type" value="Transcribed_RNA"/>
</dbReference>
<evidence type="ECO:0000256" key="2">
    <source>
        <dbReference type="ARBA" id="ARBA00022574"/>
    </source>
</evidence>
<dbReference type="GO" id="GO:0000398">
    <property type="term" value="P:mRNA splicing, via spliceosome"/>
    <property type="evidence" value="ECO:0007669"/>
    <property type="project" value="InterPro"/>
</dbReference>
<evidence type="ECO:0000313" key="6">
    <source>
        <dbReference type="EMBL" id="CAD8575375.1"/>
    </source>
</evidence>
<dbReference type="InterPro" id="IPR036322">
    <property type="entry name" value="WD40_repeat_dom_sf"/>
</dbReference>
<evidence type="ECO:0000256" key="3">
    <source>
        <dbReference type="ARBA" id="ARBA00022737"/>
    </source>
</evidence>
<keyword evidence="3" id="KW-0677">Repeat</keyword>
<organism evidence="7">
    <name type="scientific">Micromonas pusilla</name>
    <name type="common">Picoplanktonic green alga</name>
    <name type="synonym">Chromulina pusilla</name>
    <dbReference type="NCBI Taxonomy" id="38833"/>
    <lineage>
        <taxon>Eukaryota</taxon>
        <taxon>Viridiplantae</taxon>
        <taxon>Chlorophyta</taxon>
        <taxon>Mamiellophyceae</taxon>
        <taxon>Mamiellales</taxon>
        <taxon>Mamiellaceae</taxon>
        <taxon>Micromonas</taxon>
    </lineage>
</organism>
<dbReference type="PROSITE" id="PS50082">
    <property type="entry name" value="WD_REPEATS_2"/>
    <property type="match status" value="4"/>
</dbReference>
<feature type="repeat" description="WD" evidence="5">
    <location>
        <begin position="352"/>
        <end position="393"/>
    </location>
</feature>
<name>A0A6U2AT66_MICPS</name>
<dbReference type="PROSITE" id="PS50294">
    <property type="entry name" value="WD_REPEATS_REGION"/>
    <property type="match status" value="2"/>
</dbReference>
<dbReference type="CDD" id="cd00200">
    <property type="entry name" value="WD40"/>
    <property type="match status" value="1"/>
</dbReference>
<proteinExistence type="predicted"/>
<dbReference type="InterPro" id="IPR015943">
    <property type="entry name" value="WD40/YVTN_repeat-like_dom_sf"/>
</dbReference>
<dbReference type="InterPro" id="IPR045184">
    <property type="entry name" value="SMU1"/>
</dbReference>
<dbReference type="InterPro" id="IPR001680">
    <property type="entry name" value="WD40_rpt"/>
</dbReference>
<dbReference type="EMBL" id="HBEV01000222">
    <property type="protein sequence ID" value="CAD8575375.1"/>
    <property type="molecule type" value="Transcribed_RNA"/>
</dbReference>
<dbReference type="SMART" id="SM00320">
    <property type="entry name" value="WD40"/>
    <property type="match status" value="5"/>
</dbReference>
<protein>
    <recommendedName>
        <fullName evidence="4">WD40 repeat-containing protein SMU1</fullName>
    </recommendedName>
</protein>
<keyword evidence="2 5" id="KW-0853">WD repeat</keyword>
<dbReference type="AlphaFoldDB" id="A0A6U2AT66"/>